<protein>
    <submittedName>
        <fullName evidence="2">Uncharacterized protein</fullName>
    </submittedName>
</protein>
<accession>A0ABD7SSL1</accession>
<feature type="signal peptide" evidence="1">
    <location>
        <begin position="1"/>
        <end position="22"/>
    </location>
</feature>
<evidence type="ECO:0000313" key="2">
    <source>
        <dbReference type="EMBL" id="TXX67321.1"/>
    </source>
</evidence>
<reference evidence="2 3" key="1">
    <citation type="submission" date="2019-06" db="EMBL/GenBank/DDBJ databases">
        <title>Vibrio cholerae phylogeny based on whole-genome sequencing reveals genetic diversity and population strucutre.</title>
        <authorList>
            <person name="Zhiqiu Y."/>
            <person name="Bin L."/>
            <person name="Lingyan J."/>
        </authorList>
    </citation>
    <scope>NUCLEOTIDE SEQUENCE [LARGE SCALE GENOMIC DNA]</scope>
    <source>
        <strain evidence="2 3">N2814</strain>
    </source>
</reference>
<dbReference type="Proteomes" id="UP000323819">
    <property type="component" value="Unassembled WGS sequence"/>
</dbReference>
<dbReference type="RefSeq" id="WP_044126168.1">
    <property type="nucleotide sequence ID" value="NZ_JAILXN010000001.1"/>
</dbReference>
<organism evidence="2 3">
    <name type="scientific">Vibrio cholerae</name>
    <dbReference type="NCBI Taxonomy" id="666"/>
    <lineage>
        <taxon>Bacteria</taxon>
        <taxon>Pseudomonadati</taxon>
        <taxon>Pseudomonadota</taxon>
        <taxon>Gammaproteobacteria</taxon>
        <taxon>Vibrionales</taxon>
        <taxon>Vibrionaceae</taxon>
        <taxon>Vibrio</taxon>
    </lineage>
</organism>
<sequence length="124" mass="13653">MTKFKLIIISALLTVVSVNASADTYVCESPSSLHQKKIDKYKMPEFPKLLRDCGLEDLLGSFGLENIFKLPDVGILCGYSSKDIAEWYGLDSSVNVGGKINVDLNVVDEASKMFGNEPLFEISK</sequence>
<proteinExistence type="predicted"/>
<keyword evidence="1" id="KW-0732">Signal</keyword>
<evidence type="ECO:0000313" key="3">
    <source>
        <dbReference type="Proteomes" id="UP000323819"/>
    </source>
</evidence>
<dbReference type="AlphaFoldDB" id="A0ABD7SSL1"/>
<feature type="chain" id="PRO_5044754544" evidence="1">
    <location>
        <begin position="23"/>
        <end position="124"/>
    </location>
</feature>
<evidence type="ECO:0000256" key="1">
    <source>
        <dbReference type="SAM" id="SignalP"/>
    </source>
</evidence>
<dbReference type="EMBL" id="VSIJ01000005">
    <property type="protein sequence ID" value="TXX67321.1"/>
    <property type="molecule type" value="Genomic_DNA"/>
</dbReference>
<gene>
    <name evidence="2" type="ORF">FXF03_01740</name>
</gene>
<name>A0ABD7SSL1_VIBCL</name>
<comment type="caution">
    <text evidence="2">The sequence shown here is derived from an EMBL/GenBank/DDBJ whole genome shotgun (WGS) entry which is preliminary data.</text>
</comment>